<dbReference type="NCBIfam" id="TIGR03057">
    <property type="entry name" value="xxxLxxG_by_4"/>
    <property type="match status" value="1"/>
</dbReference>
<dbReference type="EMBL" id="CP034465">
    <property type="protein sequence ID" value="AZP03714.1"/>
    <property type="molecule type" value="Genomic_DNA"/>
</dbReference>
<dbReference type="InterPro" id="IPR011049">
    <property type="entry name" value="Serralysin-like_metalloprot_C"/>
</dbReference>
<feature type="transmembrane region" description="Helical" evidence="5">
    <location>
        <begin position="887"/>
        <end position="906"/>
    </location>
</feature>
<reference evidence="8" key="1">
    <citation type="submission" date="2018-12" db="EMBL/GenBank/DDBJ databases">
        <title>Complete genome sequencing of Jeotgalibaca sp. H21T32.</title>
        <authorList>
            <person name="Bae J.-W."/>
            <person name="Lee S.-Y."/>
        </authorList>
    </citation>
    <scope>NUCLEOTIDE SEQUENCE [LARGE SCALE GENOMIC DNA]</scope>
    <source>
        <strain evidence="8">H21T32</strain>
    </source>
</reference>
<feature type="transmembrane region" description="Helical" evidence="5">
    <location>
        <begin position="831"/>
        <end position="851"/>
    </location>
</feature>
<proteinExistence type="predicted"/>
<keyword evidence="3 5" id="KW-1133">Transmembrane helix</keyword>
<dbReference type="Pfam" id="PF12051">
    <property type="entry name" value="DUF3533"/>
    <property type="match status" value="1"/>
</dbReference>
<dbReference type="OrthoDB" id="9811483at2"/>
<dbReference type="GO" id="GO:0140359">
    <property type="term" value="F:ABC-type transporter activity"/>
    <property type="evidence" value="ECO:0007669"/>
    <property type="project" value="InterPro"/>
</dbReference>
<dbReference type="AlphaFoldDB" id="A0A3Q9BJD8"/>
<accession>A0A3Q9BJD8</accession>
<gene>
    <name evidence="7" type="ORF">EJN90_02960</name>
</gene>
<dbReference type="InterPro" id="IPR017500">
    <property type="entry name" value="Phage_infect_YhgE_N"/>
</dbReference>
<evidence type="ECO:0000259" key="6">
    <source>
        <dbReference type="Pfam" id="PF12051"/>
    </source>
</evidence>
<dbReference type="SUPFAM" id="SSF101967">
    <property type="entry name" value="Adhesin YadA, collagen-binding domain"/>
    <property type="match status" value="2"/>
</dbReference>
<feature type="transmembrane region" description="Helical" evidence="5">
    <location>
        <begin position="772"/>
        <end position="792"/>
    </location>
</feature>
<organism evidence="7 8">
    <name type="scientific">Jeotgalibaca ciconiae</name>
    <dbReference type="NCBI Taxonomy" id="2496265"/>
    <lineage>
        <taxon>Bacteria</taxon>
        <taxon>Bacillati</taxon>
        <taxon>Bacillota</taxon>
        <taxon>Bacilli</taxon>
        <taxon>Lactobacillales</taxon>
        <taxon>Carnobacteriaceae</taxon>
        <taxon>Jeotgalibaca</taxon>
    </lineage>
</organism>
<dbReference type="Gene3D" id="3.40.1710.10">
    <property type="entry name" value="abc type-2 transporter like domain"/>
    <property type="match status" value="1"/>
</dbReference>
<feature type="domain" description="DUF3533" evidence="6">
    <location>
        <begin position="54"/>
        <end position="194"/>
    </location>
</feature>
<evidence type="ECO:0000313" key="8">
    <source>
        <dbReference type="Proteomes" id="UP000273326"/>
    </source>
</evidence>
<dbReference type="InterPro" id="IPR017501">
    <property type="entry name" value="Phage_infect_YhgE_C"/>
</dbReference>
<dbReference type="GO" id="GO:0016020">
    <property type="term" value="C:membrane"/>
    <property type="evidence" value="ECO:0007669"/>
    <property type="project" value="UniProtKB-SubCell"/>
</dbReference>
<feature type="transmembrane region" description="Helical" evidence="5">
    <location>
        <begin position="731"/>
        <end position="751"/>
    </location>
</feature>
<dbReference type="NCBIfam" id="TIGR03062">
    <property type="entry name" value="pip_yhgE_Cterm"/>
    <property type="match status" value="1"/>
</dbReference>
<name>A0A3Q9BJD8_9LACT</name>
<feature type="transmembrane region" description="Helical" evidence="5">
    <location>
        <begin position="804"/>
        <end position="824"/>
    </location>
</feature>
<keyword evidence="4 5" id="KW-0472">Membrane</keyword>
<dbReference type="Proteomes" id="UP000273326">
    <property type="component" value="Chromosome"/>
</dbReference>
<dbReference type="NCBIfam" id="TIGR03061">
    <property type="entry name" value="pip_yhgE_Nterm"/>
    <property type="match status" value="1"/>
</dbReference>
<evidence type="ECO:0000256" key="4">
    <source>
        <dbReference type="ARBA" id="ARBA00023136"/>
    </source>
</evidence>
<protein>
    <submittedName>
        <fullName evidence="7">YhgE/Pip domain-containing protein</fullName>
    </submittedName>
</protein>
<evidence type="ECO:0000313" key="7">
    <source>
        <dbReference type="EMBL" id="AZP03714.1"/>
    </source>
</evidence>
<dbReference type="KEGG" id="jeh:EJN90_02960"/>
<sequence length="916" mass="98943">MLLKNFALVKKHSYIDEMRRYFMIKKEWEFIWKHKFLLVVLGAVALIPALYNLIFLGALWDPYGSVENLPVAVVNKDQAVAFQEQTLEIGNELITNLKENESLDYHFVSAEEAETGLSNGDYYLIITIPENFSENATTLLTDNPQKMVIDYQTSEGHNLIASKMADSAVTELKNQVSAEVTEMYSETLLKQFDKIGLGMTEAAEGSQKLEDGTAKLTDASQMIQENLETLAARSLEFSEGSQTLQAGLQEYVTGVDQVNDGANQLTSGIRSLSSQLPTLSLGMGDLSSGARSLTSGIQQYTNGVDTINSGTSQLNDGLSQVVEQTKSFPDQTKELNDGAQKLAESLQAVTMSAEDKEQLTNYVVGVQSYVQQVSQILTDLDLSSLNNSDQITAFFPAISNDLALMQESIFQLNANLDAAKDTLKVSYQEDLATNAIAVIQALTESGLSLTDEQKSLVLSTMQNQMSNTEAAADRLSIDTSGIMSALSSSQVDLQNLANALSALENIPMDKVSELKSGADQLSTSSSAATTALTAAINGLYNIQMQAAPAAQAIADGTSQLNNRIPALVASLQQLQAGSQSLEDGTSQLMQNSPTLTEGATSLSEGLLTVNDGIPALNEGVNALLTGSKSLSAGTEELTENSDQLVSGTSQLTLGASQIAHGSTQLADGEKQVTHSLREVKTGLSQLNERFSASSEQIQQINTDKKSAKAVSEPIETMHEDKARVANNGTSMAPYMMSVALFIGSLTVNMMYDAFDPKKKPSSAIGWWASKMSVLGIVAILQAALVFLVLTNILGMTTLHPLRVFGFLILESLTFMSIVTLFNLLLEKVGSFVMLLFMILQLAGSGGTYPIVLSNNFFQSIYRFLPMTYAIDALRQSISIGGTISADVFLFVALLLISNICMILFFTHKKKQHLETI</sequence>
<dbReference type="InterPro" id="IPR022703">
    <property type="entry name" value="DUF3533"/>
</dbReference>
<comment type="subcellular location">
    <subcellularLocation>
        <location evidence="1">Membrane</location>
        <topology evidence="1">Multi-pass membrane protein</topology>
    </subcellularLocation>
</comment>
<dbReference type="PANTHER" id="PTHR43077:SF5">
    <property type="entry name" value="PHAGE INFECTION PROTEIN"/>
    <property type="match status" value="1"/>
</dbReference>
<keyword evidence="8" id="KW-1185">Reference proteome</keyword>
<dbReference type="Gene3D" id="1.10.287.950">
    <property type="entry name" value="Methyl-accepting chemotaxis protein"/>
    <property type="match status" value="2"/>
</dbReference>
<evidence type="ECO:0000256" key="5">
    <source>
        <dbReference type="SAM" id="Phobius"/>
    </source>
</evidence>
<keyword evidence="2 5" id="KW-0812">Transmembrane</keyword>
<evidence type="ECO:0000256" key="1">
    <source>
        <dbReference type="ARBA" id="ARBA00004141"/>
    </source>
</evidence>
<evidence type="ECO:0000256" key="3">
    <source>
        <dbReference type="ARBA" id="ARBA00022989"/>
    </source>
</evidence>
<dbReference type="InterPro" id="IPR023908">
    <property type="entry name" value="xxxLxxG_rpt"/>
</dbReference>
<feature type="transmembrane region" description="Helical" evidence="5">
    <location>
        <begin position="36"/>
        <end position="60"/>
    </location>
</feature>
<dbReference type="PANTHER" id="PTHR43077">
    <property type="entry name" value="TRANSPORT PERMEASE YVFS-RELATED"/>
    <property type="match status" value="1"/>
</dbReference>
<dbReference type="InterPro" id="IPR051328">
    <property type="entry name" value="T7SS_ABC-Transporter"/>
</dbReference>
<evidence type="ECO:0000256" key="2">
    <source>
        <dbReference type="ARBA" id="ARBA00022692"/>
    </source>
</evidence>